<dbReference type="RefSeq" id="WP_015591117.1">
    <property type="nucleotide sequence ID" value="NC_021169.1"/>
</dbReference>
<dbReference type="OrthoDB" id="204229at2157"/>
<dbReference type="GeneID" id="15393176"/>
<evidence type="ECO:0008006" key="3">
    <source>
        <dbReference type="Google" id="ProtNLM"/>
    </source>
</evidence>
<reference evidence="1 2" key="1">
    <citation type="journal article" date="2013" name="Genome Announc.">
        <title>Complete Genome Sequence of the Thermophilic and Facultatively Chemolithoautotrophic Sulfate Reducer Archaeoglobus sulfaticallidus Strain PM70-1T.</title>
        <authorList>
            <person name="Stokke R."/>
            <person name="Hocking W.P."/>
            <person name="Steinsbu B.O."/>
            <person name="Steen I.H."/>
        </authorList>
    </citation>
    <scope>NUCLEOTIDE SEQUENCE [LARGE SCALE GENOMIC DNA]</scope>
    <source>
        <strain evidence="1">PM70-1</strain>
    </source>
</reference>
<protein>
    <recommendedName>
        <fullName evidence="3">DUF1080 domain-containing protein</fullName>
    </recommendedName>
</protein>
<dbReference type="HOGENOM" id="CLU_282642_0_0_2"/>
<gene>
    <name evidence="1" type="ORF">Asulf_01541</name>
</gene>
<dbReference type="EMBL" id="CP005290">
    <property type="protein sequence ID" value="AGK61519.1"/>
    <property type="molecule type" value="Genomic_DNA"/>
</dbReference>
<dbReference type="eggNOG" id="arCOG10640">
    <property type="taxonomic scope" value="Archaea"/>
</dbReference>
<dbReference type="KEGG" id="ast:Asulf_01541"/>
<proteinExistence type="predicted"/>
<dbReference type="SUPFAM" id="SSF49899">
    <property type="entry name" value="Concanavalin A-like lectins/glucanases"/>
    <property type="match status" value="1"/>
</dbReference>
<dbReference type="Gene3D" id="2.60.120.560">
    <property type="entry name" value="Exo-inulinase, domain 1"/>
    <property type="match status" value="2"/>
</dbReference>
<evidence type="ECO:0000313" key="1">
    <source>
        <dbReference type="EMBL" id="AGK61519.1"/>
    </source>
</evidence>
<dbReference type="AlphaFoldDB" id="N0BD44"/>
<dbReference type="STRING" id="387631.Asulf_01541"/>
<sequence>MPHIGDVYVPVITELSADKRRKENKVIKPLNLDEPIVVPLRKDIRELRMRGVLIPEGAKSEDAFAEDLMAVAERDPAYNHLDYAGVDGFVAVDDIEIPKSAEIANLREYSINGKFLPRTVYERAYKFRNEIIVNDFGIGFPAVIPLPVGAYNVKLKSPWQTINLDSYWVKVTGKDGDIPFYKPFPLFDQDNATTTGTVTYLEEAYRLQTINLDAQGEYAQWTVGIGSDIPKGTYKIVLRVRDDNVADDIKITVSGSVSGTILTETLSTGGTSFVTLETSEFNALTEETLTIKVEKATSTANVIELDYCYIEPTYIARLAFDVDQEYDVGEVKVYDTMGTTDESQWIRVFNKEHKFTGKIVVENGFLRFMFDPSTTGYYGIRYSIWNGTNWSNLGEWQLYAFNNDPIEDIKINSINSDRVELVLSISGGLDYAASLGDRLVQIWNITKAGVEVFNDKIGSLRYTNYIRAIPDYSTLFLYTKDKIVRETTEFSIPLNTYFISITTGEMKTIAIHDANKRAGFYSSGAVMYDWHEDATDFKMFFFDRYESWLSNLFKEAEDATLSSAPDPLTYTDDFSIDTSSRYLQLVGTGWTWDTANGELDAYSDTESTELLRLKSLKFAGGTYQVDVRINSTNAVARDAGIVFGLQDVANHYLVRLNIDSGGSATCNILKKVDGTWTSLASAPVTATTGTWYNIRVEWDTSTGIIEVYFDGAEIVTVSAQDTTFTSGYVGLRATATAGVGNLDVSFDNLSISATEVIGRGAQVNRFLDDFDWDSSAEYTQSEGVWSWDGVNGTVKMEDTTVRGILQLNSLKFGTGSYEVRAKITNSDPVGREAGILFCISDTNNMYLANIYLDSSIGKVVLWKRVGGTWSQLAAAARTINLGEFYKLKVNFDSSTGQIDVYFNDETTPCITKTDTTFSNGYVGLWVNVAGAAEFDDLEINAEEVTSSGNSCVILGGINHGGKSFSPYEYVQYRIFKDKIPSGRYLAVARIKKTISGFTAYVSTYLYDTDLDNTPAFDGAGKFKHISSDITSTYGYFIRPFEKTGDSPSSRIDFAVVDENMGTVIVDYFLLIPISGLESSQLFPQDIAFLSMVDPNLKRVLEIKN</sequence>
<name>N0BD44_9EURY</name>
<accession>N0BD44</accession>
<organism evidence="1 2">
    <name type="scientific">Archaeoglobus sulfaticallidus PM70-1</name>
    <dbReference type="NCBI Taxonomy" id="387631"/>
    <lineage>
        <taxon>Archaea</taxon>
        <taxon>Methanobacteriati</taxon>
        <taxon>Methanobacteriota</taxon>
        <taxon>Archaeoglobi</taxon>
        <taxon>Archaeoglobales</taxon>
        <taxon>Archaeoglobaceae</taxon>
        <taxon>Archaeoglobus</taxon>
    </lineage>
</organism>
<keyword evidence="2" id="KW-1185">Reference proteome</keyword>
<dbReference type="InterPro" id="IPR013320">
    <property type="entry name" value="ConA-like_dom_sf"/>
</dbReference>
<dbReference type="Proteomes" id="UP000013307">
    <property type="component" value="Chromosome"/>
</dbReference>
<evidence type="ECO:0000313" key="2">
    <source>
        <dbReference type="Proteomes" id="UP000013307"/>
    </source>
</evidence>